<keyword evidence="9" id="KW-0067">ATP-binding</keyword>
<dbReference type="InterPro" id="IPR000488">
    <property type="entry name" value="Death_dom"/>
</dbReference>
<reference evidence="16 17" key="1">
    <citation type="submission" date="2024-01" db="EMBL/GenBank/DDBJ databases">
        <title>The genome of the rayed Mediterranean limpet Patella caerulea (Linnaeus, 1758).</title>
        <authorList>
            <person name="Anh-Thu Weber A."/>
            <person name="Halstead-Nussloch G."/>
        </authorList>
    </citation>
    <scope>NUCLEOTIDE SEQUENCE [LARGE SCALE GENOMIC DNA]</scope>
    <source>
        <strain evidence="16">AATW-2023a</strain>
        <tissue evidence="16">Whole specimen</tissue>
    </source>
</reference>
<sequence length="1249" mass="141887">MRFHHVCGEAVTISDDSRTAKRSEHCFSHGIVFCNKPIQINERICVELSCVSMWSGALRLGVTTCDPAELNASDIPKYAFPDLSKKEGYWVAHLNENETCTGTKITAYINSSSQFHIFRNNKHCGVYISQLPTNQNLWLFYDLYGNTNGIRLVPADGAPKEIQARGTDAVRAYHSSCSTGTQPVYRSRLMLVGKDRVGKTSLKRALTGLSHNKEEKSTNGIDLSASCSFNLNNRSSWKLAIKGEDFPLSPDADKKELGILGGYDGLEEEYHQALANNIVKELLFVPKPTQSINKPIRSSVSSSTGSFNRVNKLDGRLPPLLESLPKITDIKQIPPDLINDVPERVVQLVQKQLENPTADKSLSSSHNSVSKNNTVVLNIWDFAGQAVYYTTHQVFLTSRAVYVIVFNLCDDLTGKQKEKQEKVEESEELSTLEYMDFWMRSIHAHAAENTFNSVDNTRLSPPIFIVGTHRNSLDTDLDTQRLLVEEKFNTVRQYITGKPYTQHIVTPFFAVENDLCSYDQDQQIDLLRSEIEKIAGRESYMGEQMPIKWLKFEQEITRLADEGTHYATFDQVREIAANNGIISDEEIQTLLEFYHDLGVIIYYGSSSMVENVLRNTVILNPQWLIDMFRRFIVSKSSRDQWNLMEDKWKRLELYCIIEEPLIDVLWHDAIPQKYMLLGLMEKFDLLCKRIPPSGQSHREEYGSFYIPMRLRNNKDDNHDSLYPHQASNVVIYLDFNSFLPEGLFYRILTRATRWSQDNGGRDPYLFRRSARFYIDSEHDFILEMPLKQHYIKVVIVREVDLSNDLMTSPPPLPSACAKVRNFLESTLCDLRALWMKRIAYKTCVACPCDKKCILHKLSKCSEQGCLHFLDMDECLSNKIVCCDHRRVQTDQFQKWFPSATNSEFKDPILSVKCLDNIGTNIERNAPDLPKWLKGAAKLLNGGSENQDWMALAKQMGYKTNKIEKFNDDLNPALALLTDWIITSGNTGLSVDMLILYLEQLQRYDIMEVINNAKDAEKDNPEIFLSYQWDHQDEVRKLRDRLERSGFKCWMDIGQMGGGDLLNAKIDEGIRNSKVVVACITPKYIVSHLCNRELGLADVLQKPIIPILFDSVIWPPPGGLAVILSQLVYINLKGVGGHGGTGIHADMEDKYKEIIQHVTIHSVPVVQTSYSESIISDTEVLEKQVQGMSPEHTSSLSSFTDHDILHSAFSELGLPHQHQLLSSTETVARTSNNPQNQGVHVTKCAVCVLL</sequence>
<dbReference type="GO" id="GO:0007165">
    <property type="term" value="P:signal transduction"/>
    <property type="evidence" value="ECO:0007669"/>
    <property type="project" value="InterPro"/>
</dbReference>
<keyword evidence="4" id="KW-0677">Repeat</keyword>
<dbReference type="SMART" id="SM00588">
    <property type="entry name" value="NEUZ"/>
    <property type="match status" value="1"/>
</dbReference>
<dbReference type="PANTHER" id="PTHR47508:SF4">
    <property type="match status" value="1"/>
</dbReference>
<dbReference type="InterPro" id="IPR027417">
    <property type="entry name" value="P-loop_NTPase"/>
</dbReference>
<dbReference type="EMBL" id="JAZGQO010000008">
    <property type="protein sequence ID" value="KAK6180257.1"/>
    <property type="molecule type" value="Genomic_DNA"/>
</dbReference>
<dbReference type="InterPro" id="IPR006573">
    <property type="entry name" value="NHR_dom"/>
</dbReference>
<dbReference type="GO" id="GO:0008270">
    <property type="term" value="F:zinc ion binding"/>
    <property type="evidence" value="ECO:0007669"/>
    <property type="project" value="UniProtKB-KW"/>
</dbReference>
<dbReference type="AlphaFoldDB" id="A0AAN8JLQ9"/>
<dbReference type="InterPro" id="IPR043136">
    <property type="entry name" value="B30.2/SPRY_sf"/>
</dbReference>
<evidence type="ECO:0000256" key="10">
    <source>
        <dbReference type="ARBA" id="ARBA00047899"/>
    </source>
</evidence>
<keyword evidence="5" id="KW-0547">Nucleotide-binding</keyword>
<comment type="catalytic activity">
    <reaction evidence="10">
        <text>L-threonyl-[protein] + ATP = O-phospho-L-threonyl-[protein] + ADP + H(+)</text>
        <dbReference type="Rhea" id="RHEA:46608"/>
        <dbReference type="Rhea" id="RHEA-COMP:11060"/>
        <dbReference type="Rhea" id="RHEA-COMP:11605"/>
        <dbReference type="ChEBI" id="CHEBI:15378"/>
        <dbReference type="ChEBI" id="CHEBI:30013"/>
        <dbReference type="ChEBI" id="CHEBI:30616"/>
        <dbReference type="ChEBI" id="CHEBI:61977"/>
        <dbReference type="ChEBI" id="CHEBI:456216"/>
        <dbReference type="EC" id="2.7.11.1"/>
    </reaction>
</comment>
<evidence type="ECO:0000256" key="1">
    <source>
        <dbReference type="ARBA" id="ARBA00012513"/>
    </source>
</evidence>
<dbReference type="SUPFAM" id="SSF52200">
    <property type="entry name" value="Toll/Interleukin receptor TIR domain"/>
    <property type="match status" value="1"/>
</dbReference>
<dbReference type="Proteomes" id="UP001347796">
    <property type="component" value="Unassembled WGS sequence"/>
</dbReference>
<evidence type="ECO:0000256" key="11">
    <source>
        <dbReference type="ARBA" id="ARBA00048679"/>
    </source>
</evidence>
<dbReference type="GO" id="GO:0016301">
    <property type="term" value="F:kinase activity"/>
    <property type="evidence" value="ECO:0007669"/>
    <property type="project" value="UniProtKB-KW"/>
</dbReference>
<feature type="domain" description="TIR" evidence="13">
    <location>
        <begin position="1018"/>
        <end position="1135"/>
    </location>
</feature>
<evidence type="ECO:0000259" key="14">
    <source>
        <dbReference type="PROSITE" id="PS51065"/>
    </source>
</evidence>
<dbReference type="SUPFAM" id="SSF47986">
    <property type="entry name" value="DEATH domain"/>
    <property type="match status" value="1"/>
</dbReference>
<evidence type="ECO:0000256" key="6">
    <source>
        <dbReference type="ARBA" id="ARBA00022771"/>
    </source>
</evidence>
<evidence type="ECO:0000256" key="7">
    <source>
        <dbReference type="ARBA" id="ARBA00022777"/>
    </source>
</evidence>
<dbReference type="SUPFAM" id="SSF52540">
    <property type="entry name" value="P-loop containing nucleoside triphosphate hydrolases"/>
    <property type="match status" value="1"/>
</dbReference>
<protein>
    <recommendedName>
        <fullName evidence="1">non-specific serine/threonine protein kinase</fullName>
        <ecNumber evidence="1">2.7.11.1</ecNumber>
    </recommendedName>
</protein>
<keyword evidence="7" id="KW-0418">Kinase</keyword>
<dbReference type="Gene3D" id="1.10.533.10">
    <property type="entry name" value="Death Domain, Fas"/>
    <property type="match status" value="1"/>
</dbReference>
<evidence type="ECO:0000256" key="5">
    <source>
        <dbReference type="ARBA" id="ARBA00022741"/>
    </source>
</evidence>
<comment type="catalytic activity">
    <reaction evidence="11">
        <text>L-seryl-[protein] + ATP = O-phospho-L-seryl-[protein] + ADP + H(+)</text>
        <dbReference type="Rhea" id="RHEA:17989"/>
        <dbReference type="Rhea" id="RHEA-COMP:9863"/>
        <dbReference type="Rhea" id="RHEA-COMP:11604"/>
        <dbReference type="ChEBI" id="CHEBI:15378"/>
        <dbReference type="ChEBI" id="CHEBI:29999"/>
        <dbReference type="ChEBI" id="CHEBI:30616"/>
        <dbReference type="ChEBI" id="CHEBI:83421"/>
        <dbReference type="ChEBI" id="CHEBI:456216"/>
        <dbReference type="EC" id="2.7.11.1"/>
    </reaction>
</comment>
<dbReference type="Pfam" id="PF07177">
    <property type="entry name" value="Neuralized"/>
    <property type="match status" value="1"/>
</dbReference>
<dbReference type="CDD" id="cd08311">
    <property type="entry name" value="Death_p75NR"/>
    <property type="match status" value="1"/>
</dbReference>
<evidence type="ECO:0000313" key="16">
    <source>
        <dbReference type="EMBL" id="KAK6180257.1"/>
    </source>
</evidence>
<dbReference type="InterPro" id="IPR035897">
    <property type="entry name" value="Toll_tir_struct_dom_sf"/>
</dbReference>
<dbReference type="PROSITE" id="PS51065">
    <property type="entry name" value="NHR"/>
    <property type="match status" value="1"/>
</dbReference>
<dbReference type="Pfam" id="PF00531">
    <property type="entry name" value="Death"/>
    <property type="match status" value="1"/>
</dbReference>
<keyword evidence="8" id="KW-0862">Zinc</keyword>
<dbReference type="FunFam" id="2.60.120.920:FF:000005">
    <property type="entry name" value="Putative E3 ubiquitin-protein ligase NEURL1B"/>
    <property type="match status" value="1"/>
</dbReference>
<dbReference type="InterPro" id="IPR032171">
    <property type="entry name" value="COR-A"/>
</dbReference>
<evidence type="ECO:0000313" key="17">
    <source>
        <dbReference type="Proteomes" id="UP001347796"/>
    </source>
</evidence>
<keyword evidence="2" id="KW-0808">Transferase</keyword>
<dbReference type="InterPro" id="IPR036388">
    <property type="entry name" value="WH-like_DNA-bd_sf"/>
</dbReference>
<dbReference type="InterPro" id="IPR011029">
    <property type="entry name" value="DEATH-like_dom_sf"/>
</dbReference>
<keyword evidence="3" id="KW-0479">Metal-binding</keyword>
<feature type="domain" description="Death" evidence="12">
    <location>
        <begin position="947"/>
        <end position="1013"/>
    </location>
</feature>
<dbReference type="Gene3D" id="3.40.50.300">
    <property type="entry name" value="P-loop containing nucleotide triphosphate hydrolases"/>
    <property type="match status" value="1"/>
</dbReference>
<dbReference type="InterPro" id="IPR000157">
    <property type="entry name" value="TIR_dom"/>
</dbReference>
<dbReference type="PROSITE" id="PS50017">
    <property type="entry name" value="DEATH_DOMAIN"/>
    <property type="match status" value="1"/>
</dbReference>
<keyword evidence="6" id="KW-0863">Zinc-finger</keyword>
<dbReference type="EC" id="2.7.11.1" evidence="1"/>
<evidence type="ECO:0000256" key="9">
    <source>
        <dbReference type="ARBA" id="ARBA00022840"/>
    </source>
</evidence>
<dbReference type="PROSITE" id="PS51424">
    <property type="entry name" value="ROC"/>
    <property type="match status" value="1"/>
</dbReference>
<feature type="domain" description="Roc" evidence="15">
    <location>
        <begin position="180"/>
        <end position="538"/>
    </location>
</feature>
<gene>
    <name evidence="16" type="ORF">SNE40_012444</name>
</gene>
<dbReference type="Pfam" id="PF08477">
    <property type="entry name" value="Roc"/>
    <property type="match status" value="1"/>
</dbReference>
<evidence type="ECO:0000256" key="3">
    <source>
        <dbReference type="ARBA" id="ARBA00022723"/>
    </source>
</evidence>
<dbReference type="Pfam" id="PF13676">
    <property type="entry name" value="TIR_2"/>
    <property type="match status" value="1"/>
</dbReference>
<evidence type="ECO:0000259" key="12">
    <source>
        <dbReference type="PROSITE" id="PS50017"/>
    </source>
</evidence>
<dbReference type="PROSITE" id="PS50104">
    <property type="entry name" value="TIR"/>
    <property type="match status" value="1"/>
</dbReference>
<accession>A0AAN8JLQ9</accession>
<comment type="caution">
    <text evidence="16">The sequence shown here is derived from an EMBL/GenBank/DDBJ whole genome shotgun (WGS) entry which is preliminary data.</text>
</comment>
<evidence type="ECO:0000259" key="13">
    <source>
        <dbReference type="PROSITE" id="PS50104"/>
    </source>
</evidence>
<organism evidence="16 17">
    <name type="scientific">Patella caerulea</name>
    <name type="common">Rayed Mediterranean limpet</name>
    <dbReference type="NCBI Taxonomy" id="87958"/>
    <lineage>
        <taxon>Eukaryota</taxon>
        <taxon>Metazoa</taxon>
        <taxon>Spiralia</taxon>
        <taxon>Lophotrochozoa</taxon>
        <taxon>Mollusca</taxon>
        <taxon>Gastropoda</taxon>
        <taxon>Patellogastropoda</taxon>
        <taxon>Patelloidea</taxon>
        <taxon>Patellidae</taxon>
        <taxon>Patella</taxon>
    </lineage>
</organism>
<evidence type="ECO:0000256" key="4">
    <source>
        <dbReference type="ARBA" id="ARBA00022737"/>
    </source>
</evidence>
<dbReference type="Gene3D" id="2.60.120.920">
    <property type="match status" value="1"/>
</dbReference>
<dbReference type="Gene3D" id="3.30.70.1390">
    <property type="entry name" value="ROC domain from the Parkinson's disease-associated leucine-rich repeat kinase 2"/>
    <property type="match status" value="2"/>
</dbReference>
<dbReference type="PANTHER" id="PTHR47508">
    <property type="entry name" value="SAM DOMAIN-CONTAINING PROTEIN-RELATED"/>
    <property type="match status" value="1"/>
</dbReference>
<evidence type="ECO:0000259" key="15">
    <source>
        <dbReference type="PROSITE" id="PS51424"/>
    </source>
</evidence>
<proteinExistence type="predicted"/>
<dbReference type="InterPro" id="IPR020859">
    <property type="entry name" value="ROC"/>
</dbReference>
<dbReference type="Pfam" id="PF16095">
    <property type="entry name" value="COR-A"/>
    <property type="match status" value="1"/>
</dbReference>
<dbReference type="Gene3D" id="3.40.50.10140">
    <property type="entry name" value="Toll/interleukin-1 receptor homology (TIR) domain"/>
    <property type="match status" value="1"/>
</dbReference>
<evidence type="ECO:0000256" key="2">
    <source>
        <dbReference type="ARBA" id="ARBA00022679"/>
    </source>
</evidence>
<dbReference type="GO" id="GO:0005524">
    <property type="term" value="F:ATP binding"/>
    <property type="evidence" value="ECO:0007669"/>
    <property type="project" value="UniProtKB-KW"/>
</dbReference>
<dbReference type="Gene3D" id="1.10.10.10">
    <property type="entry name" value="Winged helix-like DNA-binding domain superfamily/Winged helix DNA-binding domain"/>
    <property type="match status" value="1"/>
</dbReference>
<name>A0AAN8JLQ9_PATCE</name>
<evidence type="ECO:0000256" key="8">
    <source>
        <dbReference type="ARBA" id="ARBA00022833"/>
    </source>
</evidence>
<dbReference type="SMART" id="SM00255">
    <property type="entry name" value="TIR"/>
    <property type="match status" value="1"/>
</dbReference>
<feature type="domain" description="NHR" evidence="14">
    <location>
        <begin position="1"/>
        <end position="155"/>
    </location>
</feature>
<keyword evidence="17" id="KW-1185">Reference proteome</keyword>